<dbReference type="EMBL" id="NCKV01001087">
    <property type="protein sequence ID" value="RWS29061.1"/>
    <property type="molecule type" value="Genomic_DNA"/>
</dbReference>
<evidence type="ECO:0000313" key="2">
    <source>
        <dbReference type="EMBL" id="RWS29061.1"/>
    </source>
</evidence>
<keyword evidence="3" id="KW-1185">Reference proteome</keyword>
<dbReference type="VEuPathDB" id="VectorBase:LDEU002979"/>
<gene>
    <name evidence="2" type="ORF">B4U80_07244</name>
</gene>
<proteinExistence type="predicted"/>
<comment type="caution">
    <text evidence="2">The sequence shown here is derived from an EMBL/GenBank/DDBJ whole genome shotgun (WGS) entry which is preliminary data.</text>
</comment>
<dbReference type="OrthoDB" id="10036956at2759"/>
<sequence length="217" mass="24376">MNKCVHCEKSISSNEELKCLDKIWTQGYCKCQECGVPLNMKTYKEYSKMSLEKSTKFGSSDLTNPSINGHRLPSYVGISCVISGYSNYSKFCASTRPTYTRGYSSPTIRVDSKECAEVNSSRDKSSFEEKKVISNNSVSEKECVEVSNGEVKEKSLVQQKIESLYGKSFASGWRHSRLKQKNSKHNGESAQHRSPSCPPGMLQTRLDTKGRRNIPIL</sequence>
<feature type="region of interest" description="Disordered" evidence="1">
    <location>
        <begin position="177"/>
        <end position="217"/>
    </location>
</feature>
<evidence type="ECO:0000313" key="3">
    <source>
        <dbReference type="Proteomes" id="UP000288716"/>
    </source>
</evidence>
<dbReference type="AlphaFoldDB" id="A0A443SNF2"/>
<accession>A0A443SNF2</accession>
<organism evidence="2 3">
    <name type="scientific">Leptotrombidium deliense</name>
    <dbReference type="NCBI Taxonomy" id="299467"/>
    <lineage>
        <taxon>Eukaryota</taxon>
        <taxon>Metazoa</taxon>
        <taxon>Ecdysozoa</taxon>
        <taxon>Arthropoda</taxon>
        <taxon>Chelicerata</taxon>
        <taxon>Arachnida</taxon>
        <taxon>Acari</taxon>
        <taxon>Acariformes</taxon>
        <taxon>Trombidiformes</taxon>
        <taxon>Prostigmata</taxon>
        <taxon>Anystina</taxon>
        <taxon>Parasitengona</taxon>
        <taxon>Trombiculoidea</taxon>
        <taxon>Trombiculidae</taxon>
        <taxon>Leptotrombidium</taxon>
    </lineage>
</organism>
<dbReference type="Proteomes" id="UP000288716">
    <property type="component" value="Unassembled WGS sequence"/>
</dbReference>
<name>A0A443SNF2_9ACAR</name>
<protein>
    <submittedName>
        <fullName evidence="2">LIM and SH3 domain protein Lasp-like isoform X4</fullName>
    </submittedName>
</protein>
<evidence type="ECO:0000256" key="1">
    <source>
        <dbReference type="SAM" id="MobiDB-lite"/>
    </source>
</evidence>
<dbReference type="Gene3D" id="2.10.110.10">
    <property type="entry name" value="Cysteine Rich Protein"/>
    <property type="match status" value="1"/>
</dbReference>
<dbReference type="STRING" id="299467.A0A443SNF2"/>
<reference evidence="2 3" key="1">
    <citation type="journal article" date="2018" name="Gigascience">
        <title>Genomes of trombidid mites reveal novel predicted allergens and laterally-transferred genes associated with secondary metabolism.</title>
        <authorList>
            <person name="Dong X."/>
            <person name="Chaisiri K."/>
            <person name="Xia D."/>
            <person name="Armstrong S.D."/>
            <person name="Fang Y."/>
            <person name="Donnelly M.J."/>
            <person name="Kadowaki T."/>
            <person name="McGarry J.W."/>
            <person name="Darby A.C."/>
            <person name="Makepeace B.L."/>
        </authorList>
    </citation>
    <scope>NUCLEOTIDE SEQUENCE [LARGE SCALE GENOMIC DNA]</scope>
    <source>
        <strain evidence="2">UoL-UT</strain>
    </source>
</reference>